<gene>
    <name evidence="1" type="ORF">DEIGR_320120</name>
</gene>
<dbReference type="InterPro" id="IPR032866">
    <property type="entry name" value="Prok_Ub"/>
</dbReference>
<reference evidence="2" key="1">
    <citation type="submission" date="2015-11" db="EMBL/GenBank/DDBJ databases">
        <title>Draft Genome Sequence of the Radioresistant Bacterium Deinococcus grandis, Isolated from Freshwater Fish in Japan.</title>
        <authorList>
            <person name="Satoh K."/>
            <person name="Onodera T."/>
            <person name="Omoso K."/>
            <person name="Takeda-Yano K."/>
            <person name="Katayama T."/>
            <person name="Oono Y."/>
            <person name="Narumi I."/>
        </authorList>
    </citation>
    <scope>NUCLEOTIDE SEQUENCE [LARGE SCALE GENOMIC DNA]</scope>
    <source>
        <strain evidence="2">ATCC 43672</strain>
    </source>
</reference>
<dbReference type="OrthoDB" id="71754at2"/>
<name>A0A100HMZ6_9DEIO</name>
<dbReference type="Pfam" id="PF14454">
    <property type="entry name" value="Prok_Ub"/>
    <property type="match status" value="1"/>
</dbReference>
<comment type="caution">
    <text evidence="1">The sequence shown here is derived from an EMBL/GenBank/DDBJ whole genome shotgun (WGS) entry which is preliminary data.</text>
</comment>
<dbReference type="InterPro" id="IPR022289">
    <property type="entry name" value="PRTRC_protein-C"/>
</dbReference>
<proteinExistence type="predicted"/>
<sequence length="76" mass="8249">MTNPTASGQPQDLTRTFEFDGHTLADPNPKMTPEQVKQFYAPTHPELTTAGIGSPVTDLKAGTITITFIKNYGRKG</sequence>
<dbReference type="EMBL" id="BCMS01000004">
    <property type="protein sequence ID" value="GAQ23706.1"/>
    <property type="molecule type" value="Genomic_DNA"/>
</dbReference>
<dbReference type="NCBIfam" id="TIGR03738">
    <property type="entry name" value="PRTRC_C"/>
    <property type="match status" value="1"/>
</dbReference>
<evidence type="ECO:0000313" key="1">
    <source>
        <dbReference type="EMBL" id="GAQ23706.1"/>
    </source>
</evidence>
<evidence type="ECO:0008006" key="3">
    <source>
        <dbReference type="Google" id="ProtNLM"/>
    </source>
</evidence>
<dbReference type="Proteomes" id="UP000056209">
    <property type="component" value="Unassembled WGS sequence"/>
</dbReference>
<dbReference type="AlphaFoldDB" id="A0A100HMZ6"/>
<dbReference type="RefSeq" id="WP_058979746.1">
    <property type="nucleotide sequence ID" value="NZ_BCMS01000004.1"/>
</dbReference>
<evidence type="ECO:0000313" key="2">
    <source>
        <dbReference type="Proteomes" id="UP000056209"/>
    </source>
</evidence>
<keyword evidence="2" id="KW-1185">Reference proteome</keyword>
<organism evidence="1 2">
    <name type="scientific">Deinococcus grandis</name>
    <dbReference type="NCBI Taxonomy" id="57498"/>
    <lineage>
        <taxon>Bacteria</taxon>
        <taxon>Thermotogati</taxon>
        <taxon>Deinococcota</taxon>
        <taxon>Deinococci</taxon>
        <taxon>Deinococcales</taxon>
        <taxon>Deinococcaceae</taxon>
        <taxon>Deinococcus</taxon>
    </lineage>
</organism>
<protein>
    <recommendedName>
        <fullName evidence="3">PRTRC system protein C</fullName>
    </recommendedName>
</protein>
<accession>A0A100HMZ6</accession>